<reference evidence="2" key="1">
    <citation type="submission" date="2020-04" db="EMBL/GenBank/DDBJ databases">
        <title>Hybrid Assembly of Korean Phytophthora infestans isolates.</title>
        <authorList>
            <person name="Prokchorchik M."/>
            <person name="Lee Y."/>
            <person name="Seo J."/>
            <person name="Cho J.-H."/>
            <person name="Park Y.-E."/>
            <person name="Jang D.-C."/>
            <person name="Im J.-S."/>
            <person name="Choi J.-G."/>
            <person name="Park H.-J."/>
            <person name="Lee G.-B."/>
            <person name="Lee Y.-G."/>
            <person name="Hong S.-Y."/>
            <person name="Cho K."/>
            <person name="Sohn K.H."/>
        </authorList>
    </citation>
    <scope>NUCLEOTIDE SEQUENCE</scope>
    <source>
        <strain evidence="2">KR_1_A1</strain>
    </source>
</reference>
<feature type="compositionally biased region" description="Polar residues" evidence="1">
    <location>
        <begin position="166"/>
        <end position="177"/>
    </location>
</feature>
<name>A0A833STQ8_PHYIN</name>
<dbReference type="EMBL" id="WSZM01000191">
    <property type="protein sequence ID" value="KAF4038573.1"/>
    <property type="molecule type" value="Genomic_DNA"/>
</dbReference>
<evidence type="ECO:0000313" key="2">
    <source>
        <dbReference type="EMBL" id="KAF4038573.1"/>
    </source>
</evidence>
<sequence>MSDSMTIPAPKKRRTRYCFRPGDDLLLLRAVLDDPDVFSPARGRRTNAWEDIRTLLHREGIRATTHGLRCRVQRLTDMFQKEITQGKQPADNDVIGVDRMETSKPIATGSTVVVQCPLADDVVEPPSKRQKVELEAVLERFLSEQKESQQEQREHERTRLKEQQDLQRQTVELQSAP</sequence>
<gene>
    <name evidence="2" type="ORF">GN244_ATG09265</name>
</gene>
<feature type="region of interest" description="Disordered" evidence="1">
    <location>
        <begin position="144"/>
        <end position="177"/>
    </location>
</feature>
<evidence type="ECO:0000256" key="1">
    <source>
        <dbReference type="SAM" id="MobiDB-lite"/>
    </source>
</evidence>
<dbReference type="Proteomes" id="UP000602510">
    <property type="component" value="Unassembled WGS sequence"/>
</dbReference>
<feature type="compositionally biased region" description="Basic and acidic residues" evidence="1">
    <location>
        <begin position="144"/>
        <end position="165"/>
    </location>
</feature>
<keyword evidence="3" id="KW-1185">Reference proteome</keyword>
<proteinExistence type="predicted"/>
<comment type="caution">
    <text evidence="2">The sequence shown here is derived from an EMBL/GenBank/DDBJ whole genome shotgun (WGS) entry which is preliminary data.</text>
</comment>
<protein>
    <submittedName>
        <fullName evidence="2">Uncharacterized protein</fullName>
    </submittedName>
</protein>
<dbReference type="AlphaFoldDB" id="A0A833STQ8"/>
<organism evidence="2 3">
    <name type="scientific">Phytophthora infestans</name>
    <name type="common">Potato late blight agent</name>
    <name type="synonym">Botrytis infestans</name>
    <dbReference type="NCBI Taxonomy" id="4787"/>
    <lineage>
        <taxon>Eukaryota</taxon>
        <taxon>Sar</taxon>
        <taxon>Stramenopiles</taxon>
        <taxon>Oomycota</taxon>
        <taxon>Peronosporomycetes</taxon>
        <taxon>Peronosporales</taxon>
        <taxon>Peronosporaceae</taxon>
        <taxon>Phytophthora</taxon>
    </lineage>
</organism>
<evidence type="ECO:0000313" key="3">
    <source>
        <dbReference type="Proteomes" id="UP000602510"/>
    </source>
</evidence>
<accession>A0A833STQ8</accession>